<feature type="region of interest" description="Disordered" evidence="1">
    <location>
        <begin position="53"/>
        <end position="72"/>
    </location>
</feature>
<protein>
    <submittedName>
        <fullName evidence="2">Uncharacterized protein</fullName>
    </submittedName>
</protein>
<reference evidence="2" key="2">
    <citation type="submission" date="2020-05" db="UniProtKB">
        <authorList>
            <consortium name="EnsemblMetazoa"/>
        </authorList>
    </citation>
    <scope>IDENTIFICATION</scope>
    <source>
        <strain evidence="2">IAEA</strain>
    </source>
</reference>
<organism evidence="2 3">
    <name type="scientific">Glossina brevipalpis</name>
    <dbReference type="NCBI Taxonomy" id="37001"/>
    <lineage>
        <taxon>Eukaryota</taxon>
        <taxon>Metazoa</taxon>
        <taxon>Ecdysozoa</taxon>
        <taxon>Arthropoda</taxon>
        <taxon>Hexapoda</taxon>
        <taxon>Insecta</taxon>
        <taxon>Pterygota</taxon>
        <taxon>Neoptera</taxon>
        <taxon>Endopterygota</taxon>
        <taxon>Diptera</taxon>
        <taxon>Brachycera</taxon>
        <taxon>Muscomorpha</taxon>
        <taxon>Hippoboscoidea</taxon>
        <taxon>Glossinidae</taxon>
        <taxon>Glossina</taxon>
    </lineage>
</organism>
<feature type="compositionally biased region" description="Low complexity" evidence="1">
    <location>
        <begin position="54"/>
        <end position="72"/>
    </location>
</feature>
<keyword evidence="3" id="KW-1185">Reference proteome</keyword>
<reference evidence="3" key="1">
    <citation type="submission" date="2014-03" db="EMBL/GenBank/DDBJ databases">
        <authorList>
            <person name="Aksoy S."/>
            <person name="Warren W."/>
            <person name="Wilson R.K."/>
        </authorList>
    </citation>
    <scope>NUCLEOTIDE SEQUENCE [LARGE SCALE GENOMIC DNA]</scope>
    <source>
        <strain evidence="3">IAEA</strain>
    </source>
</reference>
<proteinExistence type="predicted"/>
<dbReference type="VEuPathDB" id="VectorBase:GBRI029996"/>
<evidence type="ECO:0000256" key="1">
    <source>
        <dbReference type="SAM" id="MobiDB-lite"/>
    </source>
</evidence>
<feature type="compositionally biased region" description="Polar residues" evidence="1">
    <location>
        <begin position="364"/>
        <end position="377"/>
    </location>
</feature>
<name>A0A1A9WS14_9MUSC</name>
<evidence type="ECO:0000313" key="3">
    <source>
        <dbReference type="Proteomes" id="UP000091820"/>
    </source>
</evidence>
<dbReference type="EnsemblMetazoa" id="GBRI029996-RA">
    <property type="protein sequence ID" value="GBRI029996-PA"/>
    <property type="gene ID" value="GBRI029996"/>
</dbReference>
<sequence length="377" mass="40157">MLVATPGQTATYALATGPSAKKATTLPSANTTNNNITGATKVLNSVGTASITANSSNSNNNNKNLNNSNSSSGHNNTFTFNTLKNALITATAVSSIVERKTINDEAIATKKATATTTTAAATTTTTTSTATTNASTIASLKTSSYINTSASTSTSSSNAAAAASAAAAAAVALLATPHKYPSATFLKLYAVSPTIIHRLPSEREQTSSTDSLNKEMCHFKPIRTAPTTPWKSGSKSRGISLRFPKANIATNPEFNKKPNCDVINRKEDKNRDMNHDRNLYENLKPKSSSSTLLLTRLLATPSHQSAFVCLMAQMENLTKMHTNLDNNGLQSNAKNVSDLRKISEFRRPKDVPSKLTKIQKKRSNSILTNTNNARDLS</sequence>
<dbReference type="AlphaFoldDB" id="A0A1A9WS14"/>
<dbReference type="Proteomes" id="UP000091820">
    <property type="component" value="Unassembled WGS sequence"/>
</dbReference>
<feature type="region of interest" description="Disordered" evidence="1">
    <location>
        <begin position="345"/>
        <end position="377"/>
    </location>
</feature>
<evidence type="ECO:0000313" key="2">
    <source>
        <dbReference type="EnsemblMetazoa" id="GBRI029996-PA"/>
    </source>
</evidence>
<accession>A0A1A9WS14</accession>